<dbReference type="Gene3D" id="3.30.160.60">
    <property type="entry name" value="Classic Zinc Finger"/>
    <property type="match status" value="1"/>
</dbReference>
<dbReference type="InterPro" id="IPR013087">
    <property type="entry name" value="Znf_C2H2_type"/>
</dbReference>
<dbReference type="OrthoDB" id="6077919at2759"/>
<evidence type="ECO:0000313" key="3">
    <source>
        <dbReference type="EMBL" id="CAI4211291.1"/>
    </source>
</evidence>
<dbReference type="AlphaFoldDB" id="A0A9P1GVC2"/>
<dbReference type="PROSITE" id="PS50157">
    <property type="entry name" value="ZINC_FINGER_C2H2_2"/>
    <property type="match status" value="1"/>
</dbReference>
<dbReference type="EMBL" id="CALLCH030000001">
    <property type="protein sequence ID" value="CAI4211291.1"/>
    <property type="molecule type" value="Genomic_DNA"/>
</dbReference>
<keyword evidence="1" id="KW-0862">Zinc</keyword>
<comment type="caution">
    <text evidence="3">The sequence shown here is derived from an EMBL/GenBank/DDBJ whole genome shotgun (WGS) entry which is preliminary data.</text>
</comment>
<dbReference type="Pfam" id="PF12874">
    <property type="entry name" value="zf-met"/>
    <property type="match status" value="1"/>
</dbReference>
<organism evidence="3 4">
    <name type="scientific">Parascedosporium putredinis</name>
    <dbReference type="NCBI Taxonomy" id="1442378"/>
    <lineage>
        <taxon>Eukaryota</taxon>
        <taxon>Fungi</taxon>
        <taxon>Dikarya</taxon>
        <taxon>Ascomycota</taxon>
        <taxon>Pezizomycotina</taxon>
        <taxon>Sordariomycetes</taxon>
        <taxon>Hypocreomycetidae</taxon>
        <taxon>Microascales</taxon>
        <taxon>Microascaceae</taxon>
        <taxon>Parascedosporium</taxon>
    </lineage>
</organism>
<evidence type="ECO:0000313" key="4">
    <source>
        <dbReference type="Proteomes" id="UP000838763"/>
    </source>
</evidence>
<accession>A0A9P1GVC2</accession>
<protein>
    <recommendedName>
        <fullName evidence="2">C2H2-type domain-containing protein</fullName>
    </recommendedName>
</protein>
<keyword evidence="4" id="KW-1185">Reference proteome</keyword>
<keyword evidence="1" id="KW-0863">Zinc-finger</keyword>
<keyword evidence="1" id="KW-0479">Metal-binding</keyword>
<gene>
    <name evidence="3" type="ORF">PPNO1_LOCUS1087</name>
</gene>
<evidence type="ECO:0000259" key="2">
    <source>
        <dbReference type="PROSITE" id="PS50157"/>
    </source>
</evidence>
<reference evidence="3" key="1">
    <citation type="submission" date="2022-11" db="EMBL/GenBank/DDBJ databases">
        <authorList>
            <person name="Scott C."/>
            <person name="Bruce N."/>
        </authorList>
    </citation>
    <scope>NUCLEOTIDE SEQUENCE</scope>
</reference>
<evidence type="ECO:0000256" key="1">
    <source>
        <dbReference type="PROSITE-ProRule" id="PRU00042"/>
    </source>
</evidence>
<name>A0A9P1GVC2_9PEZI</name>
<dbReference type="PROSITE" id="PS00028">
    <property type="entry name" value="ZINC_FINGER_C2H2_1"/>
    <property type="match status" value="1"/>
</dbReference>
<dbReference type="GO" id="GO:0008270">
    <property type="term" value="F:zinc ion binding"/>
    <property type="evidence" value="ECO:0007669"/>
    <property type="project" value="UniProtKB-KW"/>
</dbReference>
<proteinExistence type="predicted"/>
<sequence length="165" mass="18587">MHLNSRVHKGDQIGCPFCEKGFTAATGLTHHLEKGSCPNAPGLSRDKVYEIVRSRDPQGAISKNLLGWYGSVEYAATERSWNGDAYECYICHREFNQLNSLNQHLSSPTHQQSLYHCPNTACRMDFKNLAAMINHLESESCGFMRFDAVQRTMGNLISSNRLLSF</sequence>
<dbReference type="Proteomes" id="UP000838763">
    <property type="component" value="Unassembled WGS sequence"/>
</dbReference>
<dbReference type="SMART" id="SM00355">
    <property type="entry name" value="ZnF_C2H2"/>
    <property type="match status" value="3"/>
</dbReference>
<feature type="domain" description="C2H2-type" evidence="2">
    <location>
        <begin position="86"/>
        <end position="110"/>
    </location>
</feature>